<name>A0A9P6ECK9_9AGAR</name>
<reference evidence="3" key="1">
    <citation type="submission" date="2020-11" db="EMBL/GenBank/DDBJ databases">
        <authorList>
            <consortium name="DOE Joint Genome Institute"/>
            <person name="Ahrendt S."/>
            <person name="Riley R."/>
            <person name="Andreopoulos W."/>
            <person name="Labutti K."/>
            <person name="Pangilinan J."/>
            <person name="Ruiz-Duenas F.J."/>
            <person name="Barrasa J.M."/>
            <person name="Sanchez-Garcia M."/>
            <person name="Camarero S."/>
            <person name="Miyauchi S."/>
            <person name="Serrano A."/>
            <person name="Linde D."/>
            <person name="Babiker R."/>
            <person name="Drula E."/>
            <person name="Ayuso-Fernandez I."/>
            <person name="Pacheco R."/>
            <person name="Padilla G."/>
            <person name="Ferreira P."/>
            <person name="Barriuso J."/>
            <person name="Kellner H."/>
            <person name="Castanera R."/>
            <person name="Alfaro M."/>
            <person name="Ramirez L."/>
            <person name="Pisabarro A.G."/>
            <person name="Kuo A."/>
            <person name="Tritt A."/>
            <person name="Lipzen A."/>
            <person name="He G."/>
            <person name="Yan M."/>
            <person name="Ng V."/>
            <person name="Cullen D."/>
            <person name="Martin F."/>
            <person name="Rosso M.-N."/>
            <person name="Henrissat B."/>
            <person name="Hibbett D."/>
            <person name="Martinez A.T."/>
            <person name="Grigoriev I.V."/>
        </authorList>
    </citation>
    <scope>NUCLEOTIDE SEQUENCE</scope>
    <source>
        <strain evidence="3">CBS 506.95</strain>
    </source>
</reference>
<dbReference type="AlphaFoldDB" id="A0A9P6ECK9"/>
<dbReference type="EMBL" id="MU157865">
    <property type="protein sequence ID" value="KAF9526961.1"/>
    <property type="molecule type" value="Genomic_DNA"/>
</dbReference>
<feature type="region of interest" description="Disordered" evidence="2">
    <location>
        <begin position="86"/>
        <end position="106"/>
    </location>
</feature>
<feature type="compositionally biased region" description="Polar residues" evidence="2">
    <location>
        <begin position="44"/>
        <end position="53"/>
    </location>
</feature>
<dbReference type="GO" id="GO:1904262">
    <property type="term" value="P:negative regulation of TORC1 signaling"/>
    <property type="evidence" value="ECO:0007669"/>
    <property type="project" value="TreeGrafter"/>
</dbReference>
<dbReference type="GO" id="GO:0005774">
    <property type="term" value="C:vacuolar membrane"/>
    <property type="evidence" value="ECO:0007669"/>
    <property type="project" value="TreeGrafter"/>
</dbReference>
<keyword evidence="4" id="KW-1185">Reference proteome</keyword>
<dbReference type="PANTHER" id="PTHR12991">
    <property type="entry name" value="NITROGEN PERMEASE REGULATOR 2/TUMOR SUPPRESSOR CANDIDATE 4"/>
    <property type="match status" value="1"/>
</dbReference>
<gene>
    <name evidence="3" type="ORF">CPB83DRAFT_435673</name>
</gene>
<evidence type="ECO:0000256" key="1">
    <source>
        <dbReference type="ARBA" id="ARBA00008433"/>
    </source>
</evidence>
<proteinExistence type="inferred from homology"/>
<dbReference type="OrthoDB" id="338854at2759"/>
<dbReference type="GO" id="GO:1990130">
    <property type="term" value="C:GATOR1 complex"/>
    <property type="evidence" value="ECO:0007669"/>
    <property type="project" value="TreeGrafter"/>
</dbReference>
<dbReference type="Pfam" id="PF06218">
    <property type="entry name" value="NPR2"/>
    <property type="match status" value="2"/>
</dbReference>
<protein>
    <submittedName>
        <fullName evidence="3">Nitrogen permease regulator 2</fullName>
    </submittedName>
</protein>
<evidence type="ECO:0000256" key="2">
    <source>
        <dbReference type="SAM" id="MobiDB-lite"/>
    </source>
</evidence>
<organism evidence="3 4">
    <name type="scientific">Crepidotus variabilis</name>
    <dbReference type="NCBI Taxonomy" id="179855"/>
    <lineage>
        <taxon>Eukaryota</taxon>
        <taxon>Fungi</taxon>
        <taxon>Dikarya</taxon>
        <taxon>Basidiomycota</taxon>
        <taxon>Agaricomycotina</taxon>
        <taxon>Agaricomycetes</taxon>
        <taxon>Agaricomycetidae</taxon>
        <taxon>Agaricales</taxon>
        <taxon>Agaricineae</taxon>
        <taxon>Crepidotaceae</taxon>
        <taxon>Crepidotus</taxon>
    </lineage>
</organism>
<dbReference type="GO" id="GO:0005096">
    <property type="term" value="F:GTPase activator activity"/>
    <property type="evidence" value="ECO:0007669"/>
    <property type="project" value="TreeGrafter"/>
</dbReference>
<dbReference type="Proteomes" id="UP000807306">
    <property type="component" value="Unassembled WGS sequence"/>
</dbReference>
<evidence type="ECO:0000313" key="3">
    <source>
        <dbReference type="EMBL" id="KAF9526961.1"/>
    </source>
</evidence>
<accession>A0A9P6ECK9</accession>
<dbReference type="PANTHER" id="PTHR12991:SF10">
    <property type="entry name" value="GATOR COMPLEX PROTEIN NPRL2"/>
    <property type="match status" value="1"/>
</dbReference>
<sequence>MPEGDSFLPRIQSVFYAVFDVKQGARIVYQVPEDLIAVPPPNPFSTANGSDSLPPTPTAETPPHVHATPLPGGANLAARKSNSSLISPNSLHRPSGRLLASSPQKSPCTQRNLFNFGDISKYVIPPSPLCGRLVTCSTQRHRIMGFPVAILGKYDRVYFRYNFCFVFDREADLSCYEPIVRKVGCVLQACEEESEFLSSPTKSQAVHAILEQLYEDLNSYSETSIQIDRFNSIELKIFPFYPNPPQVKDWMVPLALINLSKRMEENWDLTMLKVCKHVDGVNHISRIAYLADCDISLARQTISHLLYYQVIMMIDIFQYSNMYTLRKNIQWLADEAHVREECGPYVTKPGRNISDWPKLLHLYSRLKPGKTIFEWMKVYDVDSSGIDVRRFTSFGVVKVSLRLHPST</sequence>
<dbReference type="GO" id="GO:0010508">
    <property type="term" value="P:positive regulation of autophagy"/>
    <property type="evidence" value="ECO:0007669"/>
    <property type="project" value="TreeGrafter"/>
</dbReference>
<evidence type="ECO:0000313" key="4">
    <source>
        <dbReference type="Proteomes" id="UP000807306"/>
    </source>
</evidence>
<feature type="region of interest" description="Disordered" evidence="2">
    <location>
        <begin position="40"/>
        <end position="73"/>
    </location>
</feature>
<comment type="similarity">
    <text evidence="1">Belongs to the NPR2 family.</text>
</comment>
<dbReference type="InterPro" id="IPR009348">
    <property type="entry name" value="NPR2-like"/>
</dbReference>
<comment type="caution">
    <text evidence="3">The sequence shown here is derived from an EMBL/GenBank/DDBJ whole genome shotgun (WGS) entry which is preliminary data.</text>
</comment>